<keyword evidence="3 9" id="KW-0547">Nucleotide-binding</keyword>
<dbReference type="CDD" id="cd00805">
    <property type="entry name" value="TyrRS_core"/>
    <property type="match status" value="1"/>
</dbReference>
<dbReference type="EC" id="6.1.1.1" evidence="1 8"/>
<dbReference type="Gene3D" id="3.10.290.10">
    <property type="entry name" value="RNA-binding S4 domain"/>
    <property type="match status" value="1"/>
</dbReference>
<dbReference type="InterPro" id="IPR024088">
    <property type="entry name" value="Tyr-tRNA-ligase_bac-type"/>
</dbReference>
<dbReference type="Gene3D" id="3.40.50.620">
    <property type="entry name" value="HUPs"/>
    <property type="match status" value="1"/>
</dbReference>
<evidence type="ECO:0000256" key="3">
    <source>
        <dbReference type="ARBA" id="ARBA00022741"/>
    </source>
</evidence>
<keyword evidence="6 9" id="KW-0030">Aminoacyl-tRNA synthetase</keyword>
<dbReference type="InterPro" id="IPR036986">
    <property type="entry name" value="S4_RNA-bd_sf"/>
</dbReference>
<dbReference type="GO" id="GO:0005829">
    <property type="term" value="C:cytosol"/>
    <property type="evidence" value="ECO:0007669"/>
    <property type="project" value="TreeGrafter"/>
</dbReference>
<evidence type="ECO:0000256" key="7">
    <source>
        <dbReference type="ARBA" id="ARBA00048248"/>
    </source>
</evidence>
<dbReference type="GO" id="GO:0006437">
    <property type="term" value="P:tyrosyl-tRNA aminoacylation"/>
    <property type="evidence" value="ECO:0007669"/>
    <property type="project" value="UniProtKB-UniRule"/>
</dbReference>
<name>A0A1F6EDF0_9BACT</name>
<evidence type="ECO:0000256" key="4">
    <source>
        <dbReference type="ARBA" id="ARBA00022840"/>
    </source>
</evidence>
<evidence type="ECO:0000313" key="11">
    <source>
        <dbReference type="Proteomes" id="UP000179115"/>
    </source>
</evidence>
<dbReference type="PANTHER" id="PTHR11766:SF1">
    <property type="entry name" value="TYROSINE--TRNA LIGASE"/>
    <property type="match status" value="1"/>
</dbReference>
<dbReference type="Gene3D" id="1.10.240.10">
    <property type="entry name" value="Tyrosyl-Transfer RNA Synthetase"/>
    <property type="match status" value="1"/>
</dbReference>
<dbReference type="AlphaFoldDB" id="A0A1F6EDF0"/>
<dbReference type="NCBIfam" id="TIGR00234">
    <property type="entry name" value="tyrS"/>
    <property type="match status" value="1"/>
</dbReference>
<accession>A0A1F6EDF0</accession>
<evidence type="ECO:0000256" key="6">
    <source>
        <dbReference type="ARBA" id="ARBA00023146"/>
    </source>
</evidence>
<keyword evidence="5 9" id="KW-0648">Protein biosynthesis</keyword>
<comment type="similarity">
    <text evidence="9">Belongs to the class-I aminoacyl-tRNA synthetase family.</text>
</comment>
<sequence>MDAAELQEFLTRGIERIYPSEDFLRDKLARGERVRIYFGIDPTGPTLHLGHIVALLKLQTLQAFGHEVILLIGDFTGMVGDPTDKTAARQRLTRKQVLANAKRYKKQASAFLSFSGKSPAKLLHNSAWLSKLNFEAVLNLAAHFTVQQLMERDMFQVRQKEQKPIYLHEFLYPLLQGYDSAAMNVDGEIGGNDQTFNMLAGRTLMKQLKNKEKFVLAVKLLIDPSGKKMGKTEGNMLTFGDSSSDMFGKVMSWSDTQILPAFELLTKVPRADIESMKTGMEAGSLNPRDAKARLAEKISMYFYTAAEVEKAKRSFEKTFREGAIPDSVSKIEVSKGTSLIEALTRNISESRTQLRRLIISGAIEEVGKGKILDVSYMIQSPMTVRVGKHRFLRIDVT</sequence>
<dbReference type="SUPFAM" id="SSF52374">
    <property type="entry name" value="Nucleotidylyl transferase"/>
    <property type="match status" value="1"/>
</dbReference>
<dbReference type="PROSITE" id="PS00178">
    <property type="entry name" value="AA_TRNA_LIGASE_I"/>
    <property type="match status" value="1"/>
</dbReference>
<keyword evidence="2 9" id="KW-0436">Ligase</keyword>
<dbReference type="InterPro" id="IPR014729">
    <property type="entry name" value="Rossmann-like_a/b/a_fold"/>
</dbReference>
<gene>
    <name evidence="10" type="ORF">A3A35_00605</name>
</gene>
<organism evidence="10 11">
    <name type="scientific">Candidatus Kaiserbacteria bacterium RIFCSPLOWO2_01_FULL_51_21</name>
    <dbReference type="NCBI Taxonomy" id="1798508"/>
    <lineage>
        <taxon>Bacteria</taxon>
        <taxon>Candidatus Kaiseribacteriota</taxon>
    </lineage>
</organism>
<dbReference type="PRINTS" id="PR01040">
    <property type="entry name" value="TRNASYNTHTYR"/>
</dbReference>
<dbReference type="GO" id="GO:0003723">
    <property type="term" value="F:RNA binding"/>
    <property type="evidence" value="ECO:0007669"/>
    <property type="project" value="InterPro"/>
</dbReference>
<dbReference type="STRING" id="1798508.A3A35_00605"/>
<dbReference type="GO" id="GO:0004831">
    <property type="term" value="F:tyrosine-tRNA ligase activity"/>
    <property type="evidence" value="ECO:0007669"/>
    <property type="project" value="UniProtKB-UniRule"/>
</dbReference>
<comment type="caution">
    <text evidence="10">The sequence shown here is derived from an EMBL/GenBank/DDBJ whole genome shotgun (WGS) entry which is preliminary data.</text>
</comment>
<evidence type="ECO:0000256" key="8">
    <source>
        <dbReference type="NCBIfam" id="TIGR00234"/>
    </source>
</evidence>
<dbReference type="GO" id="GO:0005524">
    <property type="term" value="F:ATP binding"/>
    <property type="evidence" value="ECO:0007669"/>
    <property type="project" value="UniProtKB-KW"/>
</dbReference>
<evidence type="ECO:0000256" key="5">
    <source>
        <dbReference type="ARBA" id="ARBA00022917"/>
    </source>
</evidence>
<dbReference type="InterPro" id="IPR002307">
    <property type="entry name" value="Tyr-tRNA-ligase"/>
</dbReference>
<dbReference type="PANTHER" id="PTHR11766">
    <property type="entry name" value="TYROSYL-TRNA SYNTHETASE"/>
    <property type="match status" value="1"/>
</dbReference>
<evidence type="ECO:0000256" key="2">
    <source>
        <dbReference type="ARBA" id="ARBA00022598"/>
    </source>
</evidence>
<dbReference type="EMBL" id="MFLV01000011">
    <property type="protein sequence ID" value="OGG71699.1"/>
    <property type="molecule type" value="Genomic_DNA"/>
</dbReference>
<evidence type="ECO:0000256" key="1">
    <source>
        <dbReference type="ARBA" id="ARBA00013160"/>
    </source>
</evidence>
<proteinExistence type="inferred from homology"/>
<dbReference type="InterPro" id="IPR001412">
    <property type="entry name" value="aa-tRNA-synth_I_CS"/>
</dbReference>
<reference evidence="10 11" key="1">
    <citation type="journal article" date="2016" name="Nat. Commun.">
        <title>Thousands of microbial genomes shed light on interconnected biogeochemical processes in an aquifer system.</title>
        <authorList>
            <person name="Anantharaman K."/>
            <person name="Brown C.T."/>
            <person name="Hug L.A."/>
            <person name="Sharon I."/>
            <person name="Castelle C.J."/>
            <person name="Probst A.J."/>
            <person name="Thomas B.C."/>
            <person name="Singh A."/>
            <person name="Wilkins M.J."/>
            <person name="Karaoz U."/>
            <person name="Brodie E.L."/>
            <person name="Williams K.H."/>
            <person name="Hubbard S.S."/>
            <person name="Banfield J.F."/>
        </authorList>
    </citation>
    <scope>NUCLEOTIDE SEQUENCE [LARGE SCALE GENOMIC DNA]</scope>
</reference>
<protein>
    <recommendedName>
        <fullName evidence="1 8">Tyrosine--tRNA ligase</fullName>
        <ecNumber evidence="1 8">6.1.1.1</ecNumber>
    </recommendedName>
</protein>
<dbReference type="Proteomes" id="UP000179115">
    <property type="component" value="Unassembled WGS sequence"/>
</dbReference>
<dbReference type="Pfam" id="PF00579">
    <property type="entry name" value="tRNA-synt_1b"/>
    <property type="match status" value="1"/>
</dbReference>
<comment type="catalytic activity">
    <reaction evidence="7">
        <text>tRNA(Tyr) + L-tyrosine + ATP = L-tyrosyl-tRNA(Tyr) + AMP + diphosphate + H(+)</text>
        <dbReference type="Rhea" id="RHEA:10220"/>
        <dbReference type="Rhea" id="RHEA-COMP:9706"/>
        <dbReference type="Rhea" id="RHEA-COMP:9707"/>
        <dbReference type="ChEBI" id="CHEBI:15378"/>
        <dbReference type="ChEBI" id="CHEBI:30616"/>
        <dbReference type="ChEBI" id="CHEBI:33019"/>
        <dbReference type="ChEBI" id="CHEBI:58315"/>
        <dbReference type="ChEBI" id="CHEBI:78442"/>
        <dbReference type="ChEBI" id="CHEBI:78536"/>
        <dbReference type="ChEBI" id="CHEBI:456215"/>
        <dbReference type="EC" id="6.1.1.1"/>
    </reaction>
</comment>
<keyword evidence="4 9" id="KW-0067">ATP-binding</keyword>
<evidence type="ECO:0000313" key="10">
    <source>
        <dbReference type="EMBL" id="OGG71699.1"/>
    </source>
</evidence>
<evidence type="ECO:0000256" key="9">
    <source>
        <dbReference type="RuleBase" id="RU363036"/>
    </source>
</evidence>
<dbReference type="InterPro" id="IPR002305">
    <property type="entry name" value="aa-tRNA-synth_Ic"/>
</dbReference>